<protein>
    <recommendedName>
        <fullName evidence="3">YD repeat-containing protein</fullName>
    </recommendedName>
</protein>
<name>A0ABN8EV91_9BACT</name>
<gene>
    <name evidence="1" type="ORF">EMA8858_02748</name>
</gene>
<evidence type="ECO:0000313" key="2">
    <source>
        <dbReference type="Proteomes" id="UP000837932"/>
    </source>
</evidence>
<sequence>MKVSFLFKNRHVFCSKIDYLAIESINYIFMKRIVSFVLVALISGVISCKKINEDEITPEQTQQLSKCPLKNINSSTGKELASFEYTLNRIKRIVNKESTEIGSTFTYNTKGQIEKMVITNGNLEEAYTVTYLYDATTGKISKTRTSIKGYEFQVNDFVYVADKLTTINTNLDIFGYKVKGVSRVEYVDENVSKVFTKMEGDPELLAYEGISYDTKSQFYPDGYRTMAYGFIGIANSYFAFFGKNNPTSIKIYDDNGKVDEATDITYEYNKIGIPTKAVKTVTKGEKKTVLNVAYQYMCN</sequence>
<proteinExistence type="predicted"/>
<dbReference type="Proteomes" id="UP000837932">
    <property type="component" value="Unassembled WGS sequence"/>
</dbReference>
<dbReference type="EMBL" id="CAKLPY010000002">
    <property type="protein sequence ID" value="CAH0996616.1"/>
    <property type="molecule type" value="Genomic_DNA"/>
</dbReference>
<comment type="caution">
    <text evidence="1">The sequence shown here is derived from an EMBL/GenBank/DDBJ whole genome shotgun (WGS) entry which is preliminary data.</text>
</comment>
<dbReference type="Gene3D" id="2.180.10.10">
    <property type="entry name" value="RHS repeat-associated core"/>
    <property type="match status" value="1"/>
</dbReference>
<evidence type="ECO:0000313" key="1">
    <source>
        <dbReference type="EMBL" id="CAH0996616.1"/>
    </source>
</evidence>
<evidence type="ECO:0008006" key="3">
    <source>
        <dbReference type="Google" id="ProtNLM"/>
    </source>
</evidence>
<reference evidence="1" key="1">
    <citation type="submission" date="2021-12" db="EMBL/GenBank/DDBJ databases">
        <authorList>
            <person name="Rodrigo-Torres L."/>
            <person name="Arahal R. D."/>
            <person name="Lucena T."/>
        </authorList>
    </citation>
    <scope>NUCLEOTIDE SEQUENCE</scope>
    <source>
        <strain evidence="1">CECT 8858</strain>
    </source>
</reference>
<organism evidence="1 2">
    <name type="scientific">Emticicia aquatica</name>
    <dbReference type="NCBI Taxonomy" id="1681835"/>
    <lineage>
        <taxon>Bacteria</taxon>
        <taxon>Pseudomonadati</taxon>
        <taxon>Bacteroidota</taxon>
        <taxon>Cytophagia</taxon>
        <taxon>Cytophagales</taxon>
        <taxon>Leadbetterellaceae</taxon>
        <taxon>Emticicia</taxon>
    </lineage>
</organism>
<accession>A0ABN8EV91</accession>
<keyword evidence="2" id="KW-1185">Reference proteome</keyword>